<dbReference type="EMBL" id="JAPMKU010000004">
    <property type="protein sequence ID" value="MCX7468943.1"/>
    <property type="molecule type" value="Genomic_DNA"/>
</dbReference>
<organism evidence="1 2">
    <name type="scientific">Corynebacterium pygosceleis</name>
    <dbReference type="NCBI Taxonomy" id="2800406"/>
    <lineage>
        <taxon>Bacteria</taxon>
        <taxon>Bacillati</taxon>
        <taxon>Actinomycetota</taxon>
        <taxon>Actinomycetes</taxon>
        <taxon>Mycobacteriales</taxon>
        <taxon>Corynebacteriaceae</taxon>
        <taxon>Corynebacterium</taxon>
    </lineage>
</organism>
<evidence type="ECO:0000313" key="2">
    <source>
        <dbReference type="Proteomes" id="UP001071478"/>
    </source>
</evidence>
<evidence type="ECO:0000313" key="1">
    <source>
        <dbReference type="EMBL" id="MCX7468943.1"/>
    </source>
</evidence>
<protein>
    <submittedName>
        <fullName evidence="1">Uncharacterized protein</fullName>
    </submittedName>
</protein>
<dbReference type="RefSeq" id="WP_248168446.1">
    <property type="nucleotide sequence ID" value="NZ_JALNJA010000004.1"/>
</dbReference>
<dbReference type="AlphaFoldDB" id="A0A9Q4CA83"/>
<name>A0A9Q4CA83_9CORY</name>
<accession>A0A9Q4CA83</accession>
<proteinExistence type="predicted"/>
<gene>
    <name evidence="1" type="ORF">OS129_08660</name>
</gene>
<sequence length="46" mass="5075">MAHLEPIFGMNHIALYGNLIDVLASIDQDAANFTRRAFPSPPPVRP</sequence>
<comment type="caution">
    <text evidence="1">The sequence shown here is derived from an EMBL/GenBank/DDBJ whole genome shotgun (WGS) entry which is preliminary data.</text>
</comment>
<dbReference type="Proteomes" id="UP001071478">
    <property type="component" value="Unassembled WGS sequence"/>
</dbReference>
<reference evidence="1" key="1">
    <citation type="submission" date="2022-11" db="EMBL/GenBank/DDBJ databases">
        <title>Corynebacterium sp. isolated from Penguins.</title>
        <authorList>
            <person name="Sedlar K."/>
            <person name="Svec P."/>
        </authorList>
    </citation>
    <scope>NUCLEOTIDE SEQUENCE</scope>
    <source>
        <strain evidence="1">P7374</strain>
    </source>
</reference>